<dbReference type="InterPro" id="IPR027417">
    <property type="entry name" value="P-loop_NTPase"/>
</dbReference>
<organism evidence="2 3">
    <name type="scientific">Curtobacterium oceanosedimentum</name>
    <dbReference type="NCBI Taxonomy" id="465820"/>
    <lineage>
        <taxon>Bacteria</taxon>
        <taxon>Bacillati</taxon>
        <taxon>Actinomycetota</taxon>
        <taxon>Actinomycetes</taxon>
        <taxon>Micrococcales</taxon>
        <taxon>Microbacteriaceae</taxon>
        <taxon>Curtobacterium</taxon>
    </lineage>
</organism>
<dbReference type="AlphaFoldDB" id="A0A147DRW0"/>
<accession>A0A147DRW0</accession>
<protein>
    <recommendedName>
        <fullName evidence="1">AAA+ ATPase domain-containing protein</fullName>
    </recommendedName>
</protein>
<proteinExistence type="predicted"/>
<dbReference type="Pfam" id="PF13401">
    <property type="entry name" value="AAA_22"/>
    <property type="match status" value="1"/>
</dbReference>
<dbReference type="RefSeq" id="WP_058749359.1">
    <property type="nucleotide sequence ID" value="NZ_LDRC01000027.1"/>
</dbReference>
<reference evidence="2 3" key="1">
    <citation type="journal article" date="2016" name="Front. Microbiol.">
        <title>Genomic Resource of Rice Seed Associated Bacteria.</title>
        <authorList>
            <person name="Midha S."/>
            <person name="Bansal K."/>
            <person name="Sharma S."/>
            <person name="Kumar N."/>
            <person name="Patil P.P."/>
            <person name="Chaudhry V."/>
            <person name="Patil P.B."/>
        </authorList>
    </citation>
    <scope>NUCLEOTIDE SEQUENCE [LARGE SCALE GENOMIC DNA]</scope>
    <source>
        <strain evidence="2 3">NS359</strain>
    </source>
</reference>
<evidence type="ECO:0000259" key="1">
    <source>
        <dbReference type="SMART" id="SM00382"/>
    </source>
</evidence>
<dbReference type="PATRIC" id="fig|465820.4.peg.1225"/>
<feature type="domain" description="AAA+ ATPase" evidence="1">
    <location>
        <begin position="103"/>
        <end position="257"/>
    </location>
</feature>
<dbReference type="Gene3D" id="3.40.50.300">
    <property type="entry name" value="P-loop containing nucleotide triphosphate hydrolases"/>
    <property type="match status" value="1"/>
</dbReference>
<gene>
    <name evidence="2" type="ORF">NS359_05840</name>
</gene>
<evidence type="ECO:0000313" key="3">
    <source>
        <dbReference type="Proteomes" id="UP000072763"/>
    </source>
</evidence>
<sequence>MSGLDPRIRAYFGADEHPLASWRLLHAVDQAWVSRIAMAGSDDPGVLSYDDLRKLGGDARRRCLRAFEDWYKAWPYVRTAQVRAVEEHLAHLPEPQPEADDNLLDVPVITGPPGTGKTTLLKRAAVRALCTAAWDRRLDGSTRQRRGELVSPDWRPVIFHSADGNPHVKTFFAHLCDELSVPATKDPQVAFQKAALRHGVQYVFIDEVQMINFDGQYGMYLHNALKALQNMNLRIVLAGHNVRHLLVDRKTVAQNATQTQSIARWAFQDLERYGHDTKAEISEWRALLRGLEAHVRLAGHERGETVFSEQFEEHLWVSTLGYVNALAALVTGACLAATRTPGQRITAEIIDAVRLNERVARDRHRRLEGWRAHRFRWATDALPTP</sequence>
<comment type="caution">
    <text evidence="2">The sequence shown here is derived from an EMBL/GenBank/DDBJ whole genome shotgun (WGS) entry which is preliminary data.</text>
</comment>
<dbReference type="InterPro" id="IPR003593">
    <property type="entry name" value="AAA+_ATPase"/>
</dbReference>
<dbReference type="SUPFAM" id="SSF52540">
    <property type="entry name" value="P-loop containing nucleoside triphosphate hydrolases"/>
    <property type="match status" value="1"/>
</dbReference>
<dbReference type="InterPro" id="IPR049945">
    <property type="entry name" value="AAA_22"/>
</dbReference>
<dbReference type="GO" id="GO:0016887">
    <property type="term" value="F:ATP hydrolysis activity"/>
    <property type="evidence" value="ECO:0007669"/>
    <property type="project" value="InterPro"/>
</dbReference>
<name>A0A147DRW0_9MICO</name>
<dbReference type="EMBL" id="LDRC01000027">
    <property type="protein sequence ID" value="KTR52570.1"/>
    <property type="molecule type" value="Genomic_DNA"/>
</dbReference>
<dbReference type="Proteomes" id="UP000072763">
    <property type="component" value="Unassembled WGS sequence"/>
</dbReference>
<evidence type="ECO:0000313" key="2">
    <source>
        <dbReference type="EMBL" id="KTR52570.1"/>
    </source>
</evidence>
<dbReference type="SMART" id="SM00382">
    <property type="entry name" value="AAA"/>
    <property type="match status" value="1"/>
</dbReference>
<dbReference type="OrthoDB" id="5011893at2"/>